<reference evidence="2" key="1">
    <citation type="submission" date="2023-08" db="EMBL/GenBank/DDBJ databases">
        <title>Black Yeasts Isolated from many extreme environments.</title>
        <authorList>
            <person name="Coleine C."/>
            <person name="Stajich J.E."/>
            <person name="Selbmann L."/>
        </authorList>
    </citation>
    <scope>NUCLEOTIDE SEQUENCE</scope>
    <source>
        <strain evidence="2">CCFEE 5810</strain>
    </source>
</reference>
<feature type="compositionally biased region" description="Polar residues" evidence="1">
    <location>
        <begin position="21"/>
        <end position="35"/>
    </location>
</feature>
<feature type="compositionally biased region" description="Polar residues" evidence="1">
    <location>
        <begin position="1"/>
        <end position="11"/>
    </location>
</feature>
<evidence type="ECO:0000313" key="3">
    <source>
        <dbReference type="Proteomes" id="UP001310594"/>
    </source>
</evidence>
<dbReference type="InterPro" id="IPR038883">
    <property type="entry name" value="AN11006-like"/>
</dbReference>
<evidence type="ECO:0008006" key="4">
    <source>
        <dbReference type="Google" id="ProtNLM"/>
    </source>
</evidence>
<dbReference type="PANTHER" id="PTHR42085">
    <property type="entry name" value="F-BOX DOMAIN-CONTAINING PROTEIN"/>
    <property type="match status" value="1"/>
</dbReference>
<comment type="caution">
    <text evidence="2">The sequence shown here is derived from an EMBL/GenBank/DDBJ whole genome shotgun (WGS) entry which is preliminary data.</text>
</comment>
<protein>
    <recommendedName>
        <fullName evidence="4">F-box domain-containing protein</fullName>
    </recommendedName>
</protein>
<feature type="region of interest" description="Disordered" evidence="1">
    <location>
        <begin position="1"/>
        <end position="35"/>
    </location>
</feature>
<dbReference type="AlphaFoldDB" id="A0AAN7W0R7"/>
<evidence type="ECO:0000313" key="2">
    <source>
        <dbReference type="EMBL" id="KAK5693389.1"/>
    </source>
</evidence>
<proteinExistence type="predicted"/>
<name>A0AAN7W0R7_9PEZI</name>
<accession>A0AAN7W0R7</accession>
<organism evidence="2 3">
    <name type="scientific">Elasticomyces elasticus</name>
    <dbReference type="NCBI Taxonomy" id="574655"/>
    <lineage>
        <taxon>Eukaryota</taxon>
        <taxon>Fungi</taxon>
        <taxon>Dikarya</taxon>
        <taxon>Ascomycota</taxon>
        <taxon>Pezizomycotina</taxon>
        <taxon>Dothideomycetes</taxon>
        <taxon>Dothideomycetidae</taxon>
        <taxon>Mycosphaerellales</taxon>
        <taxon>Teratosphaeriaceae</taxon>
        <taxon>Elasticomyces</taxon>
    </lineage>
</organism>
<dbReference type="EMBL" id="JAVRQU010000017">
    <property type="protein sequence ID" value="KAK5693389.1"/>
    <property type="molecule type" value="Genomic_DNA"/>
</dbReference>
<gene>
    <name evidence="2" type="ORF">LTR97_009958</name>
</gene>
<evidence type="ECO:0000256" key="1">
    <source>
        <dbReference type="SAM" id="MobiDB-lite"/>
    </source>
</evidence>
<sequence>MGYSQLITGNDSKGMGYVPLSQRTTKPTNRTTKSSLLSLPPELRNNIYELVLLTTVPLPRFSASLSTRVPTLLHVNQQIRDEAISIYYGRAAIELLVHQRRLWQFTVWAESLDERAQKYLLSNNEIKWRVYVDKKDKPYYDDKVRTILGDMRRRTRGWCVIVKKQKHLLLPINLGCNLERRQESPEEHIARMKKEGEKRRALAPGLATCLKKEAENEACM</sequence>
<dbReference type="PANTHER" id="PTHR42085:SF2">
    <property type="entry name" value="F-BOX DOMAIN-CONTAINING PROTEIN"/>
    <property type="match status" value="1"/>
</dbReference>
<dbReference type="Proteomes" id="UP001310594">
    <property type="component" value="Unassembled WGS sequence"/>
</dbReference>